<dbReference type="EMBL" id="CAKKLH010000277">
    <property type="protein sequence ID" value="CAH0107658.1"/>
    <property type="molecule type" value="Genomic_DNA"/>
</dbReference>
<evidence type="ECO:0000256" key="5">
    <source>
        <dbReference type="ARBA" id="ARBA00022833"/>
    </source>
</evidence>
<dbReference type="GO" id="GO:0000978">
    <property type="term" value="F:RNA polymerase II cis-regulatory region sequence-specific DNA binding"/>
    <property type="evidence" value="ECO:0007669"/>
    <property type="project" value="TreeGrafter"/>
</dbReference>
<evidence type="ECO:0000256" key="11">
    <source>
        <dbReference type="PROSITE-ProRule" id="PRU00042"/>
    </source>
</evidence>
<protein>
    <recommendedName>
        <fullName evidence="12">C2H2-type domain-containing protein</fullName>
    </recommendedName>
</protein>
<gene>
    <name evidence="13" type="ORF">DGAL_LOCUS10978</name>
</gene>
<evidence type="ECO:0000256" key="8">
    <source>
        <dbReference type="ARBA" id="ARBA00023163"/>
    </source>
</evidence>
<feature type="domain" description="C2H2-type" evidence="12">
    <location>
        <begin position="133"/>
        <end position="160"/>
    </location>
</feature>
<comment type="similarity">
    <text evidence="10">Belongs to the snail C2H2-type zinc-finger protein family.</text>
</comment>
<dbReference type="SMART" id="SM00355">
    <property type="entry name" value="ZnF_C2H2"/>
    <property type="match status" value="6"/>
</dbReference>
<evidence type="ECO:0000256" key="7">
    <source>
        <dbReference type="ARBA" id="ARBA00023125"/>
    </source>
</evidence>
<dbReference type="Proteomes" id="UP000789390">
    <property type="component" value="Unassembled WGS sequence"/>
</dbReference>
<dbReference type="GO" id="GO:0000981">
    <property type="term" value="F:DNA-binding transcription factor activity, RNA polymerase II-specific"/>
    <property type="evidence" value="ECO:0007669"/>
    <property type="project" value="TreeGrafter"/>
</dbReference>
<keyword evidence="14" id="KW-1185">Reference proteome</keyword>
<dbReference type="InterPro" id="IPR036236">
    <property type="entry name" value="Znf_C2H2_sf"/>
</dbReference>
<dbReference type="GO" id="GO:0008270">
    <property type="term" value="F:zinc ion binding"/>
    <property type="evidence" value="ECO:0007669"/>
    <property type="project" value="UniProtKB-KW"/>
</dbReference>
<dbReference type="SUPFAM" id="SSF57667">
    <property type="entry name" value="beta-beta-alpha zinc fingers"/>
    <property type="match status" value="3"/>
</dbReference>
<keyword evidence="2" id="KW-0479">Metal-binding</keyword>
<evidence type="ECO:0000256" key="2">
    <source>
        <dbReference type="ARBA" id="ARBA00022723"/>
    </source>
</evidence>
<feature type="domain" description="C2H2-type" evidence="12">
    <location>
        <begin position="161"/>
        <end position="188"/>
    </location>
</feature>
<dbReference type="FunFam" id="3.30.160.60:FF:000100">
    <property type="entry name" value="Zinc finger 45-like"/>
    <property type="match status" value="1"/>
</dbReference>
<evidence type="ECO:0000313" key="14">
    <source>
        <dbReference type="Proteomes" id="UP000789390"/>
    </source>
</evidence>
<dbReference type="PANTHER" id="PTHR24388:SF104">
    <property type="entry name" value="AT-RICH BINDING PROTEIN-RELATED"/>
    <property type="match status" value="1"/>
</dbReference>
<keyword evidence="6" id="KW-0805">Transcription regulation</keyword>
<dbReference type="FunFam" id="3.30.160.60:FF:000358">
    <property type="entry name" value="zinc finger protein 24"/>
    <property type="match status" value="1"/>
</dbReference>
<dbReference type="Pfam" id="PF00096">
    <property type="entry name" value="zf-C2H2"/>
    <property type="match status" value="5"/>
</dbReference>
<keyword evidence="8" id="KW-0804">Transcription</keyword>
<feature type="domain" description="C2H2-type" evidence="12">
    <location>
        <begin position="217"/>
        <end position="244"/>
    </location>
</feature>
<feature type="domain" description="C2H2-type" evidence="12">
    <location>
        <begin position="245"/>
        <end position="267"/>
    </location>
</feature>
<evidence type="ECO:0000256" key="4">
    <source>
        <dbReference type="ARBA" id="ARBA00022771"/>
    </source>
</evidence>
<keyword evidence="7" id="KW-0238">DNA-binding</keyword>
<dbReference type="OrthoDB" id="6408474at2759"/>
<keyword evidence="9" id="KW-0539">Nucleus</keyword>
<dbReference type="FunFam" id="3.30.160.60:FF:001155">
    <property type="entry name" value="Zinc finger 30C"/>
    <property type="match status" value="1"/>
</dbReference>
<evidence type="ECO:0000313" key="13">
    <source>
        <dbReference type="EMBL" id="CAH0107658.1"/>
    </source>
</evidence>
<comment type="subcellular location">
    <subcellularLocation>
        <location evidence="1">Nucleus</location>
    </subcellularLocation>
</comment>
<dbReference type="GO" id="GO:0005634">
    <property type="term" value="C:nucleus"/>
    <property type="evidence" value="ECO:0007669"/>
    <property type="project" value="UniProtKB-SubCell"/>
</dbReference>
<comment type="caution">
    <text evidence="13">The sequence shown here is derived from an EMBL/GenBank/DDBJ whole genome shotgun (WGS) entry which is preliminary data.</text>
</comment>
<proteinExistence type="inferred from homology"/>
<dbReference type="InterPro" id="IPR050527">
    <property type="entry name" value="Snail/Krueppel_Znf"/>
</dbReference>
<keyword evidence="3" id="KW-0677">Repeat</keyword>
<dbReference type="AlphaFoldDB" id="A0A8J2RSM5"/>
<evidence type="ECO:0000256" key="10">
    <source>
        <dbReference type="ARBA" id="ARBA00037948"/>
    </source>
</evidence>
<dbReference type="PROSITE" id="PS00028">
    <property type="entry name" value="ZINC_FINGER_C2H2_1"/>
    <property type="match status" value="6"/>
</dbReference>
<evidence type="ECO:0000259" key="12">
    <source>
        <dbReference type="PROSITE" id="PS50157"/>
    </source>
</evidence>
<name>A0A8J2RSM5_9CRUS</name>
<evidence type="ECO:0000256" key="9">
    <source>
        <dbReference type="ARBA" id="ARBA00023242"/>
    </source>
</evidence>
<dbReference type="Gene3D" id="3.30.160.60">
    <property type="entry name" value="Classic Zinc Finger"/>
    <property type="match status" value="6"/>
</dbReference>
<evidence type="ECO:0000256" key="3">
    <source>
        <dbReference type="ARBA" id="ARBA00022737"/>
    </source>
</evidence>
<reference evidence="13" key="1">
    <citation type="submission" date="2021-11" db="EMBL/GenBank/DDBJ databases">
        <authorList>
            <person name="Schell T."/>
        </authorList>
    </citation>
    <scope>NUCLEOTIDE SEQUENCE</scope>
    <source>
        <strain evidence="13">M5</strain>
    </source>
</reference>
<keyword evidence="5" id="KW-0862">Zinc</keyword>
<organism evidence="13 14">
    <name type="scientific">Daphnia galeata</name>
    <dbReference type="NCBI Taxonomy" id="27404"/>
    <lineage>
        <taxon>Eukaryota</taxon>
        <taxon>Metazoa</taxon>
        <taxon>Ecdysozoa</taxon>
        <taxon>Arthropoda</taxon>
        <taxon>Crustacea</taxon>
        <taxon>Branchiopoda</taxon>
        <taxon>Diplostraca</taxon>
        <taxon>Cladocera</taxon>
        <taxon>Anomopoda</taxon>
        <taxon>Daphniidae</taxon>
        <taxon>Daphnia</taxon>
    </lineage>
</organism>
<dbReference type="PANTHER" id="PTHR24388">
    <property type="entry name" value="ZINC FINGER PROTEIN"/>
    <property type="match status" value="1"/>
</dbReference>
<feature type="domain" description="C2H2-type" evidence="12">
    <location>
        <begin position="105"/>
        <end position="132"/>
    </location>
</feature>
<feature type="domain" description="C2H2-type" evidence="12">
    <location>
        <begin position="189"/>
        <end position="216"/>
    </location>
</feature>
<evidence type="ECO:0000256" key="1">
    <source>
        <dbReference type="ARBA" id="ARBA00004123"/>
    </source>
</evidence>
<dbReference type="PROSITE" id="PS50157">
    <property type="entry name" value="ZINC_FINGER_C2H2_2"/>
    <property type="match status" value="6"/>
</dbReference>
<keyword evidence="4 11" id="KW-0863">Zinc-finger</keyword>
<dbReference type="FunFam" id="3.30.160.60:FF:000145">
    <property type="entry name" value="Zinc finger protein 574"/>
    <property type="match status" value="1"/>
</dbReference>
<sequence>MARWPYAFIADDFVLVKSNVYLVTTQTGRSCAISGIQVLNEHIKAVVEKVDYNQNGKGSEIVDVKKKGLVNNEATEENDEAQECYAHKVVVHTVNKGGKTSHDKHMCTECGANFVSLSKYMDHLNRHTGNKPYVCKECNKQFFTLSYLRNHQKLHSADFQFICEFCGKSFRLKNNLQMHELTHTKEKPFKCDLCDKAYTHPMNLKIHKQEHTGAKPFQCETCGRCFRTAHRLKTHKMSHTGEKDFNCPNCESKFTSNSKVKRHVSLHCKFSKPIKLPAGDEND</sequence>
<dbReference type="InterPro" id="IPR013087">
    <property type="entry name" value="Znf_C2H2_type"/>
</dbReference>
<evidence type="ECO:0000256" key="6">
    <source>
        <dbReference type="ARBA" id="ARBA00023015"/>
    </source>
</evidence>
<accession>A0A8J2RSM5</accession>
<dbReference type="FunFam" id="3.30.160.60:FF:000322">
    <property type="entry name" value="GDNF-inducible zinc finger protein 1"/>
    <property type="match status" value="1"/>
</dbReference>